<gene>
    <name evidence="1" type="ORF">KDA_30050</name>
</gene>
<dbReference type="Proteomes" id="UP000287171">
    <property type="component" value="Unassembled WGS sequence"/>
</dbReference>
<dbReference type="EMBL" id="BIFT01000001">
    <property type="protein sequence ID" value="GCE27521.1"/>
    <property type="molecule type" value="Genomic_DNA"/>
</dbReference>
<accession>A0A402B819</accession>
<proteinExistence type="predicted"/>
<protein>
    <submittedName>
        <fullName evidence="1">Uncharacterized protein</fullName>
    </submittedName>
</protein>
<organism evidence="1 2">
    <name type="scientific">Dictyobacter alpinus</name>
    <dbReference type="NCBI Taxonomy" id="2014873"/>
    <lineage>
        <taxon>Bacteria</taxon>
        <taxon>Bacillati</taxon>
        <taxon>Chloroflexota</taxon>
        <taxon>Ktedonobacteria</taxon>
        <taxon>Ktedonobacterales</taxon>
        <taxon>Dictyobacteraceae</taxon>
        <taxon>Dictyobacter</taxon>
    </lineage>
</organism>
<evidence type="ECO:0000313" key="2">
    <source>
        <dbReference type="Proteomes" id="UP000287171"/>
    </source>
</evidence>
<reference evidence="2" key="1">
    <citation type="submission" date="2018-12" db="EMBL/GenBank/DDBJ databases">
        <title>Tengunoibacter tsumagoiensis gen. nov., sp. nov., Dictyobacter kobayashii sp. nov., D. alpinus sp. nov., and D. joshuensis sp. nov. and description of Dictyobacteraceae fam. nov. within the order Ktedonobacterales isolated from Tengu-no-mugimeshi.</title>
        <authorList>
            <person name="Wang C.M."/>
            <person name="Zheng Y."/>
            <person name="Sakai Y."/>
            <person name="Toyoda A."/>
            <person name="Minakuchi Y."/>
            <person name="Abe K."/>
            <person name="Yokota A."/>
            <person name="Yabe S."/>
        </authorList>
    </citation>
    <scope>NUCLEOTIDE SEQUENCE [LARGE SCALE GENOMIC DNA]</scope>
    <source>
        <strain evidence="2">Uno16</strain>
    </source>
</reference>
<sequence length="97" mass="11054">MTVKDACHHEPDESVSYEVHKNMKTLYCTTITSRALQLIRSYEGDVSGSEAILCHYVHEEPSRDKYGRLVEDAFKVYFPNNEAICYTLSGEISYVLG</sequence>
<name>A0A402B819_9CHLR</name>
<comment type="caution">
    <text evidence="1">The sequence shown here is derived from an EMBL/GenBank/DDBJ whole genome shotgun (WGS) entry which is preliminary data.</text>
</comment>
<keyword evidence="2" id="KW-1185">Reference proteome</keyword>
<evidence type="ECO:0000313" key="1">
    <source>
        <dbReference type="EMBL" id="GCE27521.1"/>
    </source>
</evidence>
<dbReference type="AlphaFoldDB" id="A0A402B819"/>